<evidence type="ECO:0000256" key="1">
    <source>
        <dbReference type="ARBA" id="ARBA00010211"/>
    </source>
</evidence>
<evidence type="ECO:0000256" key="2">
    <source>
        <dbReference type="ARBA" id="ARBA00022723"/>
    </source>
</evidence>
<organism evidence="4 5">
    <name type="scientific">Virgibacillus sediminis</name>
    <dbReference type="NCBI Taxonomy" id="202260"/>
    <lineage>
        <taxon>Bacteria</taxon>
        <taxon>Bacillati</taxon>
        <taxon>Bacillota</taxon>
        <taxon>Bacilli</taxon>
        <taxon>Bacillales</taxon>
        <taxon>Bacillaceae</taxon>
        <taxon>Virgibacillus</taxon>
    </lineage>
</organism>
<keyword evidence="4" id="KW-0378">Hydrolase</keyword>
<protein>
    <submittedName>
        <fullName evidence="4">Fumarylacetoacetate hydrolase family protein</fullName>
    </submittedName>
</protein>
<keyword evidence="2" id="KW-0479">Metal-binding</keyword>
<keyword evidence="5" id="KW-1185">Reference proteome</keyword>
<gene>
    <name evidence="4" type="ORF">ACFODW_02430</name>
</gene>
<dbReference type="SUPFAM" id="SSF56529">
    <property type="entry name" value="FAH"/>
    <property type="match status" value="1"/>
</dbReference>
<dbReference type="Proteomes" id="UP001595387">
    <property type="component" value="Unassembled WGS sequence"/>
</dbReference>
<dbReference type="PANTHER" id="PTHR42796:SF4">
    <property type="entry name" value="FUMARYLACETOACETATE HYDROLASE DOMAIN-CONTAINING PROTEIN 2A"/>
    <property type="match status" value="1"/>
</dbReference>
<evidence type="ECO:0000313" key="5">
    <source>
        <dbReference type="Proteomes" id="UP001595387"/>
    </source>
</evidence>
<dbReference type="RefSeq" id="WP_390302421.1">
    <property type="nucleotide sequence ID" value="NZ_JBHRRZ010000003.1"/>
</dbReference>
<dbReference type="InterPro" id="IPR011234">
    <property type="entry name" value="Fumarylacetoacetase-like_C"/>
</dbReference>
<dbReference type="EMBL" id="JBHRRZ010000003">
    <property type="protein sequence ID" value="MFC2947223.1"/>
    <property type="molecule type" value="Genomic_DNA"/>
</dbReference>
<dbReference type="Pfam" id="PF01557">
    <property type="entry name" value="FAA_hydrolase"/>
    <property type="match status" value="1"/>
</dbReference>
<proteinExistence type="inferred from homology"/>
<comment type="caution">
    <text evidence="4">The sequence shown here is derived from an EMBL/GenBank/DDBJ whole genome shotgun (WGS) entry which is preliminary data.</text>
</comment>
<comment type="similarity">
    <text evidence="1">Belongs to the FAH family.</text>
</comment>
<name>A0ABV7A2S5_9BACI</name>
<dbReference type="GO" id="GO:0016787">
    <property type="term" value="F:hydrolase activity"/>
    <property type="evidence" value="ECO:0007669"/>
    <property type="project" value="UniProtKB-KW"/>
</dbReference>
<reference evidence="5" key="1">
    <citation type="journal article" date="2019" name="Int. J. Syst. Evol. Microbiol.">
        <title>The Global Catalogue of Microorganisms (GCM) 10K type strain sequencing project: providing services to taxonomists for standard genome sequencing and annotation.</title>
        <authorList>
            <consortium name="The Broad Institute Genomics Platform"/>
            <consortium name="The Broad Institute Genome Sequencing Center for Infectious Disease"/>
            <person name="Wu L."/>
            <person name="Ma J."/>
        </authorList>
    </citation>
    <scope>NUCLEOTIDE SEQUENCE [LARGE SCALE GENOMIC DNA]</scope>
    <source>
        <strain evidence="5">KCTC 13193</strain>
    </source>
</reference>
<dbReference type="InterPro" id="IPR036663">
    <property type="entry name" value="Fumarylacetoacetase_C_sf"/>
</dbReference>
<evidence type="ECO:0000313" key="4">
    <source>
        <dbReference type="EMBL" id="MFC2947223.1"/>
    </source>
</evidence>
<evidence type="ECO:0000259" key="3">
    <source>
        <dbReference type="Pfam" id="PF01557"/>
    </source>
</evidence>
<dbReference type="InterPro" id="IPR051121">
    <property type="entry name" value="FAH"/>
</dbReference>
<accession>A0ABV7A2S5</accession>
<feature type="domain" description="Fumarylacetoacetase-like C-terminal" evidence="3">
    <location>
        <begin position="101"/>
        <end position="306"/>
    </location>
</feature>
<dbReference type="Gene3D" id="3.90.850.10">
    <property type="entry name" value="Fumarylacetoacetase-like, C-terminal domain"/>
    <property type="match status" value="1"/>
</dbReference>
<dbReference type="PANTHER" id="PTHR42796">
    <property type="entry name" value="FUMARYLACETOACETATE HYDROLASE DOMAIN-CONTAINING PROTEIN 2A-RELATED"/>
    <property type="match status" value="1"/>
</dbReference>
<sequence>MRLISYRPKEIPGNFRMGLMIEENVYDLQEHYSSLAKTKKTGEHAEWIDRMVPSDPGSFYRLGEQTLKVAKETEQFIKQQGGQAVSKEVVELGTPVPEPSKIICIGKNYAAHAAEMKGEVSDFPVLFAKFSNALIGPNEDIEKPSATKKLDYEVELGIVIGREASNVKKEDALGYIAGYTIGNDISARDLQKRTPQWLQGKTLDRSTPVGPWVVSAGEIEDPSNLSIRSYINGELRQESNTSHLIYDVPYLIEFISGLITLKPGDIILSGTPDGVGVAMDPPQFLEDGDIVRLEIERIGSMENKVRKV</sequence>